<dbReference type="AlphaFoldDB" id="A0AAV3UP95"/>
<comment type="caution">
    <text evidence="1">The sequence shown here is derived from an EMBL/GenBank/DDBJ whole genome shotgun (WGS) entry which is preliminary data.</text>
</comment>
<evidence type="ECO:0000313" key="1">
    <source>
        <dbReference type="EMBL" id="GAA5061298.1"/>
    </source>
</evidence>
<name>A0AAV3UP95_9EURY</name>
<evidence type="ECO:0000313" key="2">
    <source>
        <dbReference type="Proteomes" id="UP001501729"/>
    </source>
</evidence>
<organism evidence="1 2">
    <name type="scientific">Haladaptatus pallidirubidus</name>
    <dbReference type="NCBI Taxonomy" id="1008152"/>
    <lineage>
        <taxon>Archaea</taxon>
        <taxon>Methanobacteriati</taxon>
        <taxon>Methanobacteriota</taxon>
        <taxon>Stenosarchaea group</taxon>
        <taxon>Halobacteria</taxon>
        <taxon>Halobacteriales</taxon>
        <taxon>Haladaptataceae</taxon>
        <taxon>Haladaptatus</taxon>
    </lineage>
</organism>
<dbReference type="Proteomes" id="UP001501729">
    <property type="component" value="Unassembled WGS sequence"/>
</dbReference>
<keyword evidence="2" id="KW-1185">Reference proteome</keyword>
<accession>A0AAV3UP95</accession>
<dbReference type="EMBL" id="BAABKX010000019">
    <property type="protein sequence ID" value="GAA5061298.1"/>
    <property type="molecule type" value="Genomic_DNA"/>
</dbReference>
<reference evidence="1 2" key="1">
    <citation type="journal article" date="2019" name="Int. J. Syst. Evol. Microbiol.">
        <title>The Global Catalogue of Microorganisms (GCM) 10K type strain sequencing project: providing services to taxonomists for standard genome sequencing and annotation.</title>
        <authorList>
            <consortium name="The Broad Institute Genomics Platform"/>
            <consortium name="The Broad Institute Genome Sequencing Center for Infectious Disease"/>
            <person name="Wu L."/>
            <person name="Ma J."/>
        </authorList>
    </citation>
    <scope>NUCLEOTIDE SEQUENCE [LARGE SCALE GENOMIC DNA]</scope>
    <source>
        <strain evidence="1 2">JCM 17504</strain>
    </source>
</reference>
<sequence length="49" mass="5168">MAGLKESIKSFWVNKVDRIANSLGSALFSVAMALTSVPLTESVLGSKVN</sequence>
<proteinExistence type="predicted"/>
<gene>
    <name evidence="1" type="ORF">GCM10025751_47420</name>
</gene>
<protein>
    <submittedName>
        <fullName evidence="1">Uncharacterized protein</fullName>
    </submittedName>
</protein>